<dbReference type="EMBL" id="CM001880">
    <property type="protein sequence ID" value="EOY01634.1"/>
    <property type="molecule type" value="Genomic_DNA"/>
</dbReference>
<dbReference type="InParanoid" id="A0A061EH53"/>
<name>A0A061EH53_THECC</name>
<keyword evidence="3" id="KW-1185">Reference proteome</keyword>
<dbReference type="Gramene" id="EOY01634">
    <property type="protein sequence ID" value="EOY01634"/>
    <property type="gene ID" value="TCM_011481"/>
</dbReference>
<accession>A0A061EH53</accession>
<sequence>MAPKRSRSSSGSYDRTKFVSAEAFAQYTQSFVQKSPVPERGFDLPTEFYANVLEHENGFTFYLDGVITFLCGPGTQWKVSKGIPVSFKANALNKFFKVWYHFLTARLLPVKHVSVITKDRAVLLYAMVTGKTINVGKLIFENILHVAGSAKEGIWYPSLITALCKQARVQWSSVEELLHPKVPLDANIVNRLYNYQPPGGNSSSAPRPPPRATSLTIPQRLERLEHRAAYHTKCMQAMEQMMQACASHMGINMHTFMNEEGMKCAGVEWCKSVLTMLQSSKHNNKKTIKYTVTIKERILRDNEGNRLMFFSTSMGVTPSNVAELLAVRYVFQLFSALSWVQRGIVMQIEALEKERRRSISKKEGCFVFECCVVSVGKGVGCCRFFCSLQFCTGVGTYGRRRTLKLKDHERKQKQGAAVSSLQRRSCVSISSNPSPYRTSRAAALSSTTNTAFGSKLGAAAQSLLYKTVAIAPWRYVPSTAVLSSEATLALAVNSALRRQHLEVWSGVV</sequence>
<evidence type="ECO:0000313" key="3">
    <source>
        <dbReference type="Proteomes" id="UP000026915"/>
    </source>
</evidence>
<dbReference type="AlphaFoldDB" id="A0A061EH53"/>
<dbReference type="InterPro" id="IPR046796">
    <property type="entry name" value="Transposase_32_dom"/>
</dbReference>
<dbReference type="eggNOG" id="ENOG502SZYT">
    <property type="taxonomic scope" value="Eukaryota"/>
</dbReference>
<feature type="domain" description="Putative plant transposon protein" evidence="1">
    <location>
        <begin position="64"/>
        <end position="169"/>
    </location>
</feature>
<organism evidence="2 3">
    <name type="scientific">Theobroma cacao</name>
    <name type="common">Cacao</name>
    <name type="synonym">Cocoa</name>
    <dbReference type="NCBI Taxonomy" id="3641"/>
    <lineage>
        <taxon>Eukaryota</taxon>
        <taxon>Viridiplantae</taxon>
        <taxon>Streptophyta</taxon>
        <taxon>Embryophyta</taxon>
        <taxon>Tracheophyta</taxon>
        <taxon>Spermatophyta</taxon>
        <taxon>Magnoliopsida</taxon>
        <taxon>eudicotyledons</taxon>
        <taxon>Gunneridae</taxon>
        <taxon>Pentapetalae</taxon>
        <taxon>rosids</taxon>
        <taxon>malvids</taxon>
        <taxon>Malvales</taxon>
        <taxon>Malvaceae</taxon>
        <taxon>Byttnerioideae</taxon>
        <taxon>Theobroma</taxon>
    </lineage>
</organism>
<protein>
    <recommendedName>
        <fullName evidence="1">Putative plant transposon protein domain-containing protein</fullName>
    </recommendedName>
</protein>
<dbReference type="Pfam" id="PF20167">
    <property type="entry name" value="Transposase_32"/>
    <property type="match status" value="1"/>
</dbReference>
<dbReference type="HOGENOM" id="CLU_536845_0_0_1"/>
<proteinExistence type="predicted"/>
<evidence type="ECO:0000259" key="1">
    <source>
        <dbReference type="Pfam" id="PF20167"/>
    </source>
</evidence>
<evidence type="ECO:0000313" key="2">
    <source>
        <dbReference type="EMBL" id="EOY01634.1"/>
    </source>
</evidence>
<gene>
    <name evidence="2" type="ORF">TCM_011481</name>
</gene>
<reference evidence="2 3" key="1">
    <citation type="journal article" date="2013" name="Genome Biol.">
        <title>The genome sequence of the most widely cultivated cacao type and its use to identify candidate genes regulating pod color.</title>
        <authorList>
            <person name="Motamayor J.C."/>
            <person name="Mockaitis K."/>
            <person name="Schmutz J."/>
            <person name="Haiminen N."/>
            <person name="Iii D.L."/>
            <person name="Cornejo O."/>
            <person name="Findley S.D."/>
            <person name="Zheng P."/>
            <person name="Utro F."/>
            <person name="Royaert S."/>
            <person name="Saski C."/>
            <person name="Jenkins J."/>
            <person name="Podicheti R."/>
            <person name="Zhao M."/>
            <person name="Scheffler B.E."/>
            <person name="Stack J.C."/>
            <person name="Feltus F.A."/>
            <person name="Mustiga G.M."/>
            <person name="Amores F."/>
            <person name="Phillips W."/>
            <person name="Marelli J.P."/>
            <person name="May G.D."/>
            <person name="Shapiro H."/>
            <person name="Ma J."/>
            <person name="Bustamante C.D."/>
            <person name="Schnell R.J."/>
            <person name="Main D."/>
            <person name="Gilbert D."/>
            <person name="Parida L."/>
            <person name="Kuhn D.N."/>
        </authorList>
    </citation>
    <scope>NUCLEOTIDE SEQUENCE [LARGE SCALE GENOMIC DNA]</scope>
    <source>
        <strain evidence="3">cv. Matina 1-6</strain>
    </source>
</reference>
<dbReference type="Proteomes" id="UP000026915">
    <property type="component" value="Chromosome 2"/>
</dbReference>